<dbReference type="Gene3D" id="2.60.40.1080">
    <property type="match status" value="2"/>
</dbReference>
<evidence type="ECO:0000313" key="2">
    <source>
        <dbReference type="EMBL" id="ALA45487.1"/>
    </source>
</evidence>
<dbReference type="Proteomes" id="UP000203117">
    <property type="component" value="Segment"/>
</dbReference>
<feature type="domain" description="BIG2" evidence="1">
    <location>
        <begin position="91"/>
        <end position="169"/>
    </location>
</feature>
<dbReference type="SMART" id="SM00635">
    <property type="entry name" value="BID_2"/>
    <property type="match status" value="2"/>
</dbReference>
<dbReference type="RefSeq" id="YP_009208670.1">
    <property type="nucleotide sequence ID" value="NC_028908.2"/>
</dbReference>
<dbReference type="GeneID" id="26648348"/>
<protein>
    <submittedName>
        <fullName evidence="2">Kappa-carrageenase</fullName>
    </submittedName>
</protein>
<dbReference type="Pfam" id="PF02368">
    <property type="entry name" value="Big_2"/>
    <property type="match status" value="2"/>
</dbReference>
<dbReference type="OrthoDB" id="6778at10239"/>
<evidence type="ECO:0000313" key="3">
    <source>
        <dbReference type="Proteomes" id="UP000203117"/>
    </source>
</evidence>
<dbReference type="EMBL" id="KT321317">
    <property type="protein sequence ID" value="ALA45487.1"/>
    <property type="molecule type" value="Genomic_DNA"/>
</dbReference>
<organism evidence="2 3">
    <name type="scientific">Achromobacter phage phiAxp-3</name>
    <dbReference type="NCBI Taxonomy" id="1664247"/>
    <lineage>
        <taxon>Viruses</taxon>
        <taxon>Duplodnaviria</taxon>
        <taxon>Heunggongvirae</taxon>
        <taxon>Uroviricota</taxon>
        <taxon>Caudoviricetes</taxon>
        <taxon>Schitoviridae</taxon>
        <taxon>Rothmandenesvirinae</taxon>
        <taxon>Dongdastvirus</taxon>
        <taxon>Dongdastvirus Axp3</taxon>
    </lineage>
</organism>
<name>A0A0K2FHC7_9CAUD</name>
<feature type="domain" description="BIG2" evidence="1">
    <location>
        <begin position="176"/>
        <end position="253"/>
    </location>
</feature>
<dbReference type="InterPro" id="IPR003343">
    <property type="entry name" value="Big_2"/>
</dbReference>
<proteinExistence type="predicted"/>
<evidence type="ECO:0000259" key="1">
    <source>
        <dbReference type="SMART" id="SM00635"/>
    </source>
</evidence>
<dbReference type="InterPro" id="IPR008964">
    <property type="entry name" value="Invasin/intimin_cell_adhesion"/>
</dbReference>
<dbReference type="KEGG" id="vg:26648348"/>
<dbReference type="SUPFAM" id="SSF49373">
    <property type="entry name" value="Invasin/intimin cell-adhesion fragments"/>
    <property type="match status" value="2"/>
</dbReference>
<gene>
    <name evidence="2" type="primary">cgkA</name>
    <name evidence="2" type="ORF">ADP65_00018</name>
</gene>
<sequence length="257" mass="26729">MSKYQVSWNPDTRVAKVQLDGATPGAGFTRMGTFDHPDPIYPDSLVMYQGVQKVLYRTKNSKPPVLTFFPDGITDMQRVSIVLDTAPVNVPVASITIAPTSANIFKGDAPTQLTATVLPADATNKGIEWSSSNNQIASVDETGKVTGNGAGNATITAKSISTPAVTKTAAVNVSVRVTGLYAEPLNISVPVGSEQQITTSVYPEDATNKNVTYTSADPAIATVTAAGLVKGVAPGETTVTVKTVDGGFNQSIPVVVS</sequence>
<accession>A0A0K2FHC7</accession>
<reference evidence="2" key="1">
    <citation type="submission" date="2016-02" db="EMBL/GenBank/DDBJ databases">
        <authorList>
            <person name="Zhao X."/>
        </authorList>
    </citation>
    <scope>NUCLEOTIDE SEQUENCE</scope>
</reference>
<keyword evidence="3" id="KW-1185">Reference proteome</keyword>